<evidence type="ECO:0000313" key="1">
    <source>
        <dbReference type="EMBL" id="MBX64778.1"/>
    </source>
</evidence>
<sequence length="27" mass="3113">MIPHSGPGKIYFSTWNISFSEKDKEGR</sequence>
<reference evidence="1" key="1">
    <citation type="submission" date="2018-02" db="EMBL/GenBank/DDBJ databases">
        <title>Rhizophora mucronata_Transcriptome.</title>
        <authorList>
            <person name="Meera S.P."/>
            <person name="Sreeshan A."/>
            <person name="Augustine A."/>
        </authorList>
    </citation>
    <scope>NUCLEOTIDE SEQUENCE</scope>
    <source>
        <tissue evidence="1">Leaf</tissue>
    </source>
</reference>
<organism evidence="1">
    <name type="scientific">Rhizophora mucronata</name>
    <name type="common">Asiatic mangrove</name>
    <dbReference type="NCBI Taxonomy" id="61149"/>
    <lineage>
        <taxon>Eukaryota</taxon>
        <taxon>Viridiplantae</taxon>
        <taxon>Streptophyta</taxon>
        <taxon>Embryophyta</taxon>
        <taxon>Tracheophyta</taxon>
        <taxon>Spermatophyta</taxon>
        <taxon>Magnoliopsida</taxon>
        <taxon>eudicotyledons</taxon>
        <taxon>Gunneridae</taxon>
        <taxon>Pentapetalae</taxon>
        <taxon>rosids</taxon>
        <taxon>fabids</taxon>
        <taxon>Malpighiales</taxon>
        <taxon>Rhizophoraceae</taxon>
        <taxon>Rhizophora</taxon>
    </lineage>
</organism>
<name>A0A2P2QCR2_RHIMU</name>
<protein>
    <submittedName>
        <fullName evidence="1">Uncharacterized protein</fullName>
    </submittedName>
</protein>
<dbReference type="AlphaFoldDB" id="A0A2P2QCR2"/>
<dbReference type="EMBL" id="GGEC01084294">
    <property type="protein sequence ID" value="MBX64778.1"/>
    <property type="molecule type" value="Transcribed_RNA"/>
</dbReference>
<proteinExistence type="predicted"/>
<accession>A0A2P2QCR2</accession>